<protein>
    <submittedName>
        <fullName evidence="1">Uncharacterized protein</fullName>
    </submittedName>
</protein>
<reference evidence="1 2" key="1">
    <citation type="submission" date="2015-02" db="EMBL/GenBank/DDBJ databases">
        <title>Single-cell genomics of uncultivated deep-branching MTB reveals a conserved set of magnetosome genes.</title>
        <authorList>
            <person name="Kolinko S."/>
            <person name="Richter M."/>
            <person name="Glockner F.O."/>
            <person name="Brachmann A."/>
            <person name="Schuler D."/>
        </authorList>
    </citation>
    <scope>NUCLEOTIDE SEQUENCE [LARGE SCALE GENOMIC DNA]</scope>
    <source>
        <strain evidence="1">TM-1</strain>
    </source>
</reference>
<proteinExistence type="predicted"/>
<name>A0A0F3H0P5_9BACT</name>
<dbReference type="Proteomes" id="UP000033423">
    <property type="component" value="Unassembled WGS sequence"/>
</dbReference>
<feature type="non-terminal residue" evidence="1">
    <location>
        <position position="1"/>
    </location>
</feature>
<gene>
    <name evidence="1" type="ORF">MBAV_000129</name>
</gene>
<evidence type="ECO:0000313" key="2">
    <source>
        <dbReference type="Proteomes" id="UP000033423"/>
    </source>
</evidence>
<keyword evidence="2" id="KW-1185">Reference proteome</keyword>
<organism evidence="1 2">
    <name type="scientific">Candidatus Magnetobacterium bavaricum</name>
    <dbReference type="NCBI Taxonomy" id="29290"/>
    <lineage>
        <taxon>Bacteria</taxon>
        <taxon>Pseudomonadati</taxon>
        <taxon>Nitrospirota</taxon>
        <taxon>Thermodesulfovibrionia</taxon>
        <taxon>Thermodesulfovibrionales</taxon>
        <taxon>Candidatus Magnetobacteriaceae</taxon>
        <taxon>Candidatus Magnetobacterium</taxon>
    </lineage>
</organism>
<evidence type="ECO:0000313" key="1">
    <source>
        <dbReference type="EMBL" id="KJU87677.1"/>
    </source>
</evidence>
<accession>A0A0F3H0P5</accession>
<sequence>AIKAYLFHIKQALPLYAEIIFSGSPAQVVVIINLTFISQGTKDWKSLSLQDYRIFNDIVKPCGRG</sequence>
<dbReference type="AlphaFoldDB" id="A0A0F3H0P5"/>
<dbReference type="EMBL" id="LACI01000060">
    <property type="protein sequence ID" value="KJU87677.1"/>
    <property type="molecule type" value="Genomic_DNA"/>
</dbReference>
<comment type="caution">
    <text evidence="1">The sequence shown here is derived from an EMBL/GenBank/DDBJ whole genome shotgun (WGS) entry which is preliminary data.</text>
</comment>